<dbReference type="Gene3D" id="3.40.50.1820">
    <property type="entry name" value="alpha/beta hydrolase"/>
    <property type="match status" value="1"/>
</dbReference>
<dbReference type="InterPro" id="IPR029058">
    <property type="entry name" value="AB_hydrolase_fold"/>
</dbReference>
<dbReference type="InterPro" id="IPR000383">
    <property type="entry name" value="Xaa-Pro-like_dom"/>
</dbReference>
<organism evidence="2 3">
    <name type="scientific">Candidatus Ichthyocystis hellenicum</name>
    <dbReference type="NCBI Taxonomy" id="1561003"/>
    <lineage>
        <taxon>Bacteria</taxon>
        <taxon>Pseudomonadati</taxon>
        <taxon>Pseudomonadota</taxon>
        <taxon>Betaproteobacteria</taxon>
        <taxon>Burkholderiales</taxon>
        <taxon>Candidatus Ichthyocystis</taxon>
    </lineage>
</organism>
<dbReference type="STRING" id="1561003.Ark11_0656"/>
<reference evidence="3" key="1">
    <citation type="submission" date="2015-11" db="EMBL/GenBank/DDBJ databases">
        <authorList>
            <person name="Seth-Smith H.M.B."/>
        </authorList>
    </citation>
    <scope>NUCLEOTIDE SEQUENCE [LARGE SCALE GENOMIC DNA]</scope>
    <source>
        <strain evidence="3">2013Ark11</strain>
    </source>
</reference>
<dbReference type="AlphaFoldDB" id="A0A0S4M7Y6"/>
<dbReference type="Pfam" id="PF02129">
    <property type="entry name" value="Peptidase_S15"/>
    <property type="match status" value="1"/>
</dbReference>
<feature type="domain" description="Xaa-Pro dipeptidyl-peptidase-like" evidence="1">
    <location>
        <begin position="21"/>
        <end position="124"/>
    </location>
</feature>
<protein>
    <submittedName>
        <fullName evidence="2">Putative alpha/beta hydrolase family protein</fullName>
    </submittedName>
</protein>
<keyword evidence="2" id="KW-0378">Hydrolase</keyword>
<accession>A0A0S4M7Y6</accession>
<evidence type="ECO:0000313" key="2">
    <source>
        <dbReference type="EMBL" id="CUT17492.1"/>
    </source>
</evidence>
<dbReference type="OrthoDB" id="9800435at2"/>
<dbReference type="PANTHER" id="PTHR42103:SF2">
    <property type="entry name" value="AB HYDROLASE-1 DOMAIN-CONTAINING PROTEIN"/>
    <property type="match status" value="1"/>
</dbReference>
<dbReference type="RefSeq" id="WP_092342917.1">
    <property type="nucleotide sequence ID" value="NZ_FLSL01000085.1"/>
</dbReference>
<evidence type="ECO:0000313" key="3">
    <source>
        <dbReference type="Proteomes" id="UP000198651"/>
    </source>
</evidence>
<dbReference type="ESTHER" id="9bact-a0a0s4m7y6">
    <property type="family name" value="Atu1826-like"/>
</dbReference>
<evidence type="ECO:0000259" key="1">
    <source>
        <dbReference type="Pfam" id="PF02129"/>
    </source>
</evidence>
<name>A0A0S4M7Y6_9BURK</name>
<sequence>MGIYTEKFLINGPSGAIEVLVEEPADKKSAGWGIVLHPHPLMGGSMTHKVPYILSRALLDMGYCSVRFNFRGVGQSCGHYDDGHGEIDDALCVKKWCDDRYSDTGKTALFSFSFGSFVGAHLANSCSFDHIVLSGLPVSRFDCPTVPSHSIVIHGELDELIPLESVYLWAEPQSIPVVVFPRTSHFFDRKLIALKDFILLVICPTLSCR</sequence>
<dbReference type="PANTHER" id="PTHR42103">
    <property type="entry name" value="ALPHA/BETA-HYDROLASES SUPERFAMILY PROTEIN"/>
    <property type="match status" value="1"/>
</dbReference>
<dbReference type="SUPFAM" id="SSF53474">
    <property type="entry name" value="alpha/beta-Hydrolases"/>
    <property type="match status" value="1"/>
</dbReference>
<dbReference type="EMBL" id="LN906597">
    <property type="protein sequence ID" value="CUT17492.1"/>
    <property type="molecule type" value="Genomic_DNA"/>
</dbReference>
<gene>
    <name evidence="2" type="ORF">Ark11_0656</name>
</gene>
<keyword evidence="3" id="KW-1185">Reference proteome</keyword>
<dbReference type="GO" id="GO:0016787">
    <property type="term" value="F:hydrolase activity"/>
    <property type="evidence" value="ECO:0007669"/>
    <property type="project" value="UniProtKB-KW"/>
</dbReference>
<dbReference type="Proteomes" id="UP000198651">
    <property type="component" value="Chromosome I"/>
</dbReference>
<proteinExistence type="predicted"/>